<gene>
    <name evidence="2" type="ORF">Acor_75010</name>
</gene>
<feature type="chain" id="PRO_5024379440" evidence="1">
    <location>
        <begin position="31"/>
        <end position="160"/>
    </location>
</feature>
<sequence>MIKIVRSVARVGAFCALLGGMAAIPTPAQAASNSYVQVRYERVANSNPREYWVIIEGRFATTLALAQAYINGNYNVSWSLTGEDFGLDHVIPKAAGDVPRRKVYATSFGLAFSTEQRVSSANLMEDGPTDIAEVYATVGLYKPNGKKAMGLKSSTTKRIF</sequence>
<dbReference type="Proteomes" id="UP000334990">
    <property type="component" value="Unassembled WGS sequence"/>
</dbReference>
<proteinExistence type="predicted"/>
<dbReference type="AlphaFoldDB" id="A0A5M3WE97"/>
<protein>
    <submittedName>
        <fullName evidence="2">Uncharacterized protein</fullName>
    </submittedName>
</protein>
<name>A0A5M3WE97_9ACTN</name>
<dbReference type="EMBL" id="BLAD01000100">
    <property type="protein sequence ID" value="GES05433.1"/>
    <property type="molecule type" value="Genomic_DNA"/>
</dbReference>
<feature type="signal peptide" evidence="1">
    <location>
        <begin position="1"/>
        <end position="30"/>
    </location>
</feature>
<evidence type="ECO:0000313" key="2">
    <source>
        <dbReference type="EMBL" id="GES05433.1"/>
    </source>
</evidence>
<keyword evidence="3" id="KW-1185">Reference proteome</keyword>
<keyword evidence="1" id="KW-0732">Signal</keyword>
<accession>A0A5M3WE97</accession>
<evidence type="ECO:0000313" key="3">
    <source>
        <dbReference type="Proteomes" id="UP000334990"/>
    </source>
</evidence>
<comment type="caution">
    <text evidence="2">The sequence shown here is derived from an EMBL/GenBank/DDBJ whole genome shotgun (WGS) entry which is preliminary data.</text>
</comment>
<evidence type="ECO:0000256" key="1">
    <source>
        <dbReference type="SAM" id="SignalP"/>
    </source>
</evidence>
<organism evidence="2 3">
    <name type="scientific">Acrocarpospora corrugata</name>
    <dbReference type="NCBI Taxonomy" id="35763"/>
    <lineage>
        <taxon>Bacteria</taxon>
        <taxon>Bacillati</taxon>
        <taxon>Actinomycetota</taxon>
        <taxon>Actinomycetes</taxon>
        <taxon>Streptosporangiales</taxon>
        <taxon>Streptosporangiaceae</taxon>
        <taxon>Acrocarpospora</taxon>
    </lineage>
</organism>
<reference evidence="2 3" key="1">
    <citation type="submission" date="2019-10" db="EMBL/GenBank/DDBJ databases">
        <title>Whole genome shotgun sequence of Acrocarpospora corrugata NBRC 13972.</title>
        <authorList>
            <person name="Ichikawa N."/>
            <person name="Kimura A."/>
            <person name="Kitahashi Y."/>
            <person name="Komaki H."/>
            <person name="Oguchi A."/>
        </authorList>
    </citation>
    <scope>NUCLEOTIDE SEQUENCE [LARGE SCALE GENOMIC DNA]</scope>
    <source>
        <strain evidence="2 3">NBRC 13972</strain>
    </source>
</reference>